<name>A0ABV3QF37_9GAMM</name>
<organism evidence="3 4">
    <name type="scientific">Rhodanobacter lycopersici</name>
    <dbReference type="NCBI Taxonomy" id="3162487"/>
    <lineage>
        <taxon>Bacteria</taxon>
        <taxon>Pseudomonadati</taxon>
        <taxon>Pseudomonadota</taxon>
        <taxon>Gammaproteobacteria</taxon>
        <taxon>Lysobacterales</taxon>
        <taxon>Rhodanobacteraceae</taxon>
        <taxon>Rhodanobacter</taxon>
    </lineage>
</organism>
<evidence type="ECO:0000313" key="4">
    <source>
        <dbReference type="Proteomes" id="UP001556220"/>
    </source>
</evidence>
<reference evidence="3 4" key="1">
    <citation type="submission" date="2024-06" db="EMBL/GenBank/DDBJ databases">
        <authorList>
            <person name="Woo H."/>
        </authorList>
    </citation>
    <scope>NUCLEOTIDE SEQUENCE [LARGE SCALE GENOMIC DNA]</scope>
    <source>
        <strain evidence="3 4">Si-c</strain>
    </source>
</reference>
<feature type="transmembrane region" description="Helical" evidence="2">
    <location>
        <begin position="129"/>
        <end position="147"/>
    </location>
</feature>
<comment type="caution">
    <text evidence="3">The sequence shown here is derived from an EMBL/GenBank/DDBJ whole genome shotgun (WGS) entry which is preliminary data.</text>
</comment>
<evidence type="ECO:0000256" key="1">
    <source>
        <dbReference type="SAM" id="MobiDB-lite"/>
    </source>
</evidence>
<feature type="transmembrane region" description="Helical" evidence="2">
    <location>
        <begin position="200"/>
        <end position="217"/>
    </location>
</feature>
<protein>
    <submittedName>
        <fullName evidence="3">Uncharacterized protein</fullName>
    </submittedName>
</protein>
<evidence type="ECO:0000256" key="2">
    <source>
        <dbReference type="SAM" id="Phobius"/>
    </source>
</evidence>
<dbReference type="RefSeq" id="WP_367853823.1">
    <property type="nucleotide sequence ID" value="NZ_JBFOHK010000002.1"/>
</dbReference>
<feature type="region of interest" description="Disordered" evidence="1">
    <location>
        <begin position="1"/>
        <end position="22"/>
    </location>
</feature>
<keyword evidence="2" id="KW-0472">Membrane</keyword>
<keyword evidence="4" id="KW-1185">Reference proteome</keyword>
<evidence type="ECO:0000313" key="3">
    <source>
        <dbReference type="EMBL" id="MEW9571746.1"/>
    </source>
</evidence>
<keyword evidence="2" id="KW-1133">Transmembrane helix</keyword>
<feature type="transmembrane region" description="Helical" evidence="2">
    <location>
        <begin position="105"/>
        <end position="123"/>
    </location>
</feature>
<keyword evidence="2" id="KW-0812">Transmembrane</keyword>
<feature type="transmembrane region" description="Helical" evidence="2">
    <location>
        <begin position="30"/>
        <end position="51"/>
    </location>
</feature>
<feature type="transmembrane region" description="Helical" evidence="2">
    <location>
        <begin position="246"/>
        <end position="276"/>
    </location>
</feature>
<feature type="transmembrane region" description="Helical" evidence="2">
    <location>
        <begin position="63"/>
        <end position="84"/>
    </location>
</feature>
<gene>
    <name evidence="3" type="ORF">ABQJ54_08275</name>
</gene>
<dbReference type="EMBL" id="JBFOHK010000002">
    <property type="protein sequence ID" value="MEW9571746.1"/>
    <property type="molecule type" value="Genomic_DNA"/>
</dbReference>
<accession>A0ABV3QF37</accession>
<feature type="transmembrane region" description="Helical" evidence="2">
    <location>
        <begin position="167"/>
        <end position="188"/>
    </location>
</feature>
<sequence length="309" mass="32272">MQSTREWPDASAAGAAPPAPPSVRPTRAAALLQVLATGGYGVWLWLGLSLLLGLSRLGRNGTLVPLGLGAVLVGAGLLLACLRIPGLAYWHGWQPRPGHRPTRSALTALVTWLPVLAVAGLAHGDNSFWVTRLAGALLMLCSLVSLLQATHDDRACLPAPLQRATALLPACRITTAAYTGGLWLWLSVLAQGGFDGSHDAYLWILLLFALALGLGLLESGMWQSLREPEAVSGEVTASRSRFPARLVAALLTYALPCMALLLGGTAGSLLAAALAAPSGVLGQLLERYLYEVALTDTAAARPAPPARVH</sequence>
<proteinExistence type="predicted"/>
<dbReference type="Proteomes" id="UP001556220">
    <property type="component" value="Unassembled WGS sequence"/>
</dbReference>